<comment type="caution">
    <text evidence="1">The sequence shown here is derived from an EMBL/GenBank/DDBJ whole genome shotgun (WGS) entry which is preliminary data.</text>
</comment>
<gene>
    <name evidence="1" type="ORF">S01H1_83698</name>
</gene>
<protein>
    <submittedName>
        <fullName evidence="1">Uncharacterized protein</fullName>
    </submittedName>
</protein>
<reference evidence="1" key="1">
    <citation type="journal article" date="2014" name="Front. Microbiol.">
        <title>High frequency of phylogenetically diverse reductive dehalogenase-homologous genes in deep subseafloor sedimentary metagenomes.</title>
        <authorList>
            <person name="Kawai M."/>
            <person name="Futagami T."/>
            <person name="Toyoda A."/>
            <person name="Takaki Y."/>
            <person name="Nishi S."/>
            <person name="Hori S."/>
            <person name="Arai W."/>
            <person name="Tsubouchi T."/>
            <person name="Morono Y."/>
            <person name="Uchiyama I."/>
            <person name="Ito T."/>
            <person name="Fujiyama A."/>
            <person name="Inagaki F."/>
            <person name="Takami H."/>
        </authorList>
    </citation>
    <scope>NUCLEOTIDE SEQUENCE</scope>
    <source>
        <strain evidence="1">Expedition CK06-06</strain>
    </source>
</reference>
<organism evidence="1">
    <name type="scientific">marine sediment metagenome</name>
    <dbReference type="NCBI Taxonomy" id="412755"/>
    <lineage>
        <taxon>unclassified sequences</taxon>
        <taxon>metagenomes</taxon>
        <taxon>ecological metagenomes</taxon>
    </lineage>
</organism>
<name>X0ZG73_9ZZZZ</name>
<sequence>MTRDEIIEYLGFLQTKAKDLLAKDGEHAPMVFLFPPHGIEGEPAIFSLGAFMGDEDDKVMAAEAIRGTA</sequence>
<evidence type="ECO:0000313" key="1">
    <source>
        <dbReference type="EMBL" id="GAG47331.1"/>
    </source>
</evidence>
<accession>X0ZG73</accession>
<feature type="non-terminal residue" evidence="1">
    <location>
        <position position="69"/>
    </location>
</feature>
<proteinExistence type="predicted"/>
<dbReference type="AlphaFoldDB" id="X0ZG73"/>
<dbReference type="EMBL" id="BARS01056957">
    <property type="protein sequence ID" value="GAG47331.1"/>
    <property type="molecule type" value="Genomic_DNA"/>
</dbReference>